<comment type="caution">
    <text evidence="2">The sequence shown here is derived from an EMBL/GenBank/DDBJ whole genome shotgun (WGS) entry which is preliminary data.</text>
</comment>
<organism evidence="2 3">
    <name type="scientific">Bondarzewia mesenterica</name>
    <dbReference type="NCBI Taxonomy" id="1095465"/>
    <lineage>
        <taxon>Eukaryota</taxon>
        <taxon>Fungi</taxon>
        <taxon>Dikarya</taxon>
        <taxon>Basidiomycota</taxon>
        <taxon>Agaricomycotina</taxon>
        <taxon>Agaricomycetes</taxon>
        <taxon>Russulales</taxon>
        <taxon>Bondarzewiaceae</taxon>
        <taxon>Bondarzewia</taxon>
    </lineage>
</organism>
<protein>
    <submittedName>
        <fullName evidence="2">Uncharacterized protein</fullName>
    </submittedName>
</protein>
<dbReference type="OrthoDB" id="3271070at2759"/>
<evidence type="ECO:0000256" key="1">
    <source>
        <dbReference type="SAM" id="MobiDB-lite"/>
    </source>
</evidence>
<proteinExistence type="predicted"/>
<reference evidence="2 3" key="1">
    <citation type="submission" date="2019-02" db="EMBL/GenBank/DDBJ databases">
        <title>Genome sequencing of the rare red list fungi Bondarzewia mesenterica.</title>
        <authorList>
            <person name="Buettner E."/>
            <person name="Kellner H."/>
        </authorList>
    </citation>
    <scope>NUCLEOTIDE SEQUENCE [LARGE SCALE GENOMIC DNA]</scope>
    <source>
        <strain evidence="2 3">DSM 108281</strain>
    </source>
</reference>
<dbReference type="AlphaFoldDB" id="A0A4S4LAP3"/>
<accession>A0A4S4LAP3</accession>
<evidence type="ECO:0000313" key="2">
    <source>
        <dbReference type="EMBL" id="THH07998.1"/>
    </source>
</evidence>
<dbReference type="Proteomes" id="UP000310158">
    <property type="component" value="Unassembled WGS sequence"/>
</dbReference>
<sequence length="1018" mass="111004">MASSTVASLYPRFHCTGPCSCTQFAVLEIEPLPDVPPYRVGALTLTAVAFIGTPVHSPLELASLVMPLSPTVQVPPILIQSLPTIVGPGHLTATGSSSANSLHPRIAPFALPQHVPGNSIARRTAWRYPRRAINMEVHKHLVCISVRLPGAPWSPANASEISYDTLPWLVLRPGCKSKTGKYSFKPASSLTEAEFTMVALKKMFKKVSVTSPVGMQLCLWLVPRFADILGPISGLGIDAAAISLAEQHLSHPCYGHRILSILPWHPDGGLSQYSDACIEGACPTGQSEGLGLLPSSSNTSAAQSLHDASPPVNLPTHLQTTATTDSVHPHSSGILRGMAAPIPLALAVQSVIPQRSVHLRSFSDLQAEAMNAFDSHPLLPWLRPPSTAALPPLFSVAGPSLRLPVQDVVFSSSQPQADIVSPHLSIPLVEGKDIATQDQVESWMFDVEMSVDDRYDAVSDGAILLIAGDTVLDVARCMVSLLVYLHTSSTECGTFKLPTSIHACNVDNIMLRSFLYETRMFSVGAFGTTTAASGRGVEHSVFEEAITTVLPSMFLFWRHSGAFLVPIFTGVTSPSRLAHFRAFSTLLMLFMMKFGAPLPVSPFLILLLLLGPRGLALQPHIMHALDPDLATGALAPWLKFGYTDTLLNDPSHPLRQWLINDVGNVVEQPSLINTDRSAAAHDQWTQLFVAKFVFSNHCPWTLPVFAALQEGFDLNLSTRDAVTFAQADDGTTAEFMALFKHRFYKYIEGVSHPRYKDVLSGSLITMEDFERDIADKLLHSRLFLRAITSLDRLPPDNNWCIMVLCHGVDDGLVSVDVTFTQELEEVLLGNTLHAASQLAFDAWIHMHNVAATGSPPQYEWVLAEPPGGEHWQTLTTVCTGNSLVQWKNTITALCLPCDQPRAALIALPVREFQINGPCMEVEVGQFLGAPIRASTFTWPVPGQLWPDRFTVLSTMADISGKENECVQMEKVHISVWKGHLLVLKHNGEVPHVFVDVTDDEMDFLYHAVVGLGLKLMEP</sequence>
<evidence type="ECO:0000313" key="3">
    <source>
        <dbReference type="Proteomes" id="UP000310158"/>
    </source>
</evidence>
<gene>
    <name evidence="2" type="ORF">EW146_g9131</name>
</gene>
<name>A0A4S4LAP3_9AGAM</name>
<dbReference type="EMBL" id="SGPL01000731">
    <property type="protein sequence ID" value="THH07998.1"/>
    <property type="molecule type" value="Genomic_DNA"/>
</dbReference>
<keyword evidence="3" id="KW-1185">Reference proteome</keyword>
<feature type="region of interest" description="Disordered" evidence="1">
    <location>
        <begin position="295"/>
        <end position="317"/>
    </location>
</feature>